<reference evidence="8" key="1">
    <citation type="journal article" date="2016" name="Nat. Commun.">
        <title>Genome analysis of three Pneumocystis species reveals adaptation mechanisms to life exclusively in mammalian hosts.</title>
        <authorList>
            <person name="Ma L."/>
            <person name="Chen Z."/>
            <person name="Huang D.W."/>
            <person name="Kutty G."/>
            <person name="Ishihara M."/>
            <person name="Wang H."/>
            <person name="Abouelleil A."/>
            <person name="Bishop L."/>
            <person name="Davey E."/>
            <person name="Deng R."/>
            <person name="Deng X."/>
            <person name="Fan L."/>
            <person name="Fantoni G."/>
            <person name="Fitzgerald M."/>
            <person name="Gogineni E."/>
            <person name="Goldberg J.M."/>
            <person name="Handley G."/>
            <person name="Hu X."/>
            <person name="Huber C."/>
            <person name="Jiao X."/>
            <person name="Jones K."/>
            <person name="Levin J.Z."/>
            <person name="Liu Y."/>
            <person name="Macdonald P."/>
            <person name="Melnikov A."/>
            <person name="Raley C."/>
            <person name="Sassi M."/>
            <person name="Sherman B.T."/>
            <person name="Song X."/>
            <person name="Sykes S."/>
            <person name="Tran B."/>
            <person name="Walsh L."/>
            <person name="Xia Y."/>
            <person name="Yang J."/>
            <person name="Young S."/>
            <person name="Zeng Q."/>
            <person name="Zheng X."/>
            <person name="Stephens R."/>
            <person name="Nusbaum C."/>
            <person name="Birren B.W."/>
            <person name="Azadi P."/>
            <person name="Lempicki R.A."/>
            <person name="Cuomo C.A."/>
            <person name="Kovacs J.A."/>
        </authorList>
    </citation>
    <scope>NUCLEOTIDE SEQUENCE [LARGE SCALE GENOMIC DNA]</scope>
    <source>
        <strain evidence="8">B80</strain>
    </source>
</reference>
<evidence type="ECO:0000256" key="3">
    <source>
        <dbReference type="ARBA" id="ARBA00022692"/>
    </source>
</evidence>
<dbReference type="InterPro" id="IPR051645">
    <property type="entry name" value="PER33/POM33_regulator"/>
</dbReference>
<dbReference type="GO" id="GO:0032541">
    <property type="term" value="C:cortical endoplasmic reticulum"/>
    <property type="evidence" value="ECO:0007669"/>
    <property type="project" value="EnsemblFungi"/>
</dbReference>
<dbReference type="AlphaFoldDB" id="A0A0W4ZH88"/>
<keyword evidence="3 6" id="KW-0812">Transmembrane</keyword>
<dbReference type="PANTHER" id="PTHR12703:SF4">
    <property type="entry name" value="TRANSMEMBRANE PROTEIN 33"/>
    <property type="match status" value="1"/>
</dbReference>
<evidence type="ECO:0000256" key="6">
    <source>
        <dbReference type="SAM" id="Phobius"/>
    </source>
</evidence>
<proteinExistence type="inferred from homology"/>
<dbReference type="InterPro" id="IPR005344">
    <property type="entry name" value="TMEM33/Pom33"/>
</dbReference>
<evidence type="ECO:0000256" key="1">
    <source>
        <dbReference type="ARBA" id="ARBA00004141"/>
    </source>
</evidence>
<dbReference type="Pfam" id="PF03661">
    <property type="entry name" value="TMEM33_Pom33"/>
    <property type="match status" value="1"/>
</dbReference>
<dbReference type="RefSeq" id="XP_018225628.1">
    <property type="nucleotide sequence ID" value="XM_018370740.1"/>
</dbReference>
<dbReference type="GO" id="GO:1990809">
    <property type="term" value="P:endoplasmic reticulum tubular network membrane organization"/>
    <property type="evidence" value="ECO:0007669"/>
    <property type="project" value="EnsemblFungi"/>
</dbReference>
<feature type="transmembrane region" description="Helical" evidence="6">
    <location>
        <begin position="24"/>
        <end position="42"/>
    </location>
</feature>
<gene>
    <name evidence="7" type="ORF">T552_02185</name>
</gene>
<dbReference type="EMBL" id="LFVZ01000009">
    <property type="protein sequence ID" value="KTW27746.1"/>
    <property type="molecule type" value="Genomic_DNA"/>
</dbReference>
<keyword evidence="8" id="KW-1185">Reference proteome</keyword>
<dbReference type="GO" id="GO:0032153">
    <property type="term" value="C:cell division site"/>
    <property type="evidence" value="ECO:0007669"/>
    <property type="project" value="EnsemblFungi"/>
</dbReference>
<feature type="transmembrane region" description="Helical" evidence="6">
    <location>
        <begin position="54"/>
        <end position="72"/>
    </location>
</feature>
<comment type="subcellular location">
    <subcellularLocation>
        <location evidence="1">Membrane</location>
        <topology evidence="1">Multi-pass membrane protein</topology>
    </subcellularLocation>
</comment>
<comment type="caution">
    <text evidence="7">The sequence shown here is derived from an EMBL/GenBank/DDBJ whole genome shotgun (WGS) entry which is preliminary data.</text>
</comment>
<sequence length="279" mass="32899">MPSHTYVQLPLSRRIKVLVKHPQFLWFIGHSVLLLFSLRYLISYMTFSSIHHVFSYRCAFLGAILTYSIVVYKTYMKTYTRSKIEFGVLLRIWLDENVQYLLLAIVWFLSRPVALSLTPYMIFSLFHFLTYLRSNVLPTLNPNALKPEENCIEASVCRYIQFLIKQHYDSAMKLVSKVEVILIGARVLIGAFTFQNSFTVLLFYAFFIRYRYFTSTYTRQTFVHISIYIDHLVADSRVPRSVRNSWFSIKKFIKDYAARSFINAPSEPLNNKESHNKQQ</sequence>
<evidence type="ECO:0000313" key="7">
    <source>
        <dbReference type="EMBL" id="KTW27746.1"/>
    </source>
</evidence>
<evidence type="ECO:0008006" key="9">
    <source>
        <dbReference type="Google" id="ProtNLM"/>
    </source>
</evidence>
<protein>
    <recommendedName>
        <fullName evidence="9">Endoplasmic reticulum protein</fullName>
    </recommendedName>
</protein>
<evidence type="ECO:0000256" key="5">
    <source>
        <dbReference type="ARBA" id="ARBA00023136"/>
    </source>
</evidence>
<organism evidence="7 8">
    <name type="scientific">Pneumocystis carinii (strain B80)</name>
    <name type="common">Rat pneumocystis pneumonia agent</name>
    <name type="synonym">Pneumocystis carinii f. sp. carinii</name>
    <dbReference type="NCBI Taxonomy" id="1408658"/>
    <lineage>
        <taxon>Eukaryota</taxon>
        <taxon>Fungi</taxon>
        <taxon>Dikarya</taxon>
        <taxon>Ascomycota</taxon>
        <taxon>Taphrinomycotina</taxon>
        <taxon>Pneumocystomycetes</taxon>
        <taxon>Pneumocystaceae</taxon>
        <taxon>Pneumocystis</taxon>
    </lineage>
</organism>
<dbReference type="GeneID" id="28936943"/>
<evidence type="ECO:0000256" key="4">
    <source>
        <dbReference type="ARBA" id="ARBA00022989"/>
    </source>
</evidence>
<comment type="similarity">
    <text evidence="2">Belongs to the PER33/POM33 family.</text>
</comment>
<evidence type="ECO:0000313" key="8">
    <source>
        <dbReference type="Proteomes" id="UP000054454"/>
    </source>
</evidence>
<accession>A0A0W4ZH88</accession>
<evidence type="ECO:0000256" key="2">
    <source>
        <dbReference type="ARBA" id="ARBA00007322"/>
    </source>
</evidence>
<keyword evidence="5 6" id="KW-0472">Membrane</keyword>
<feature type="transmembrane region" description="Helical" evidence="6">
    <location>
        <begin position="100"/>
        <end position="123"/>
    </location>
</feature>
<name>A0A0W4ZH88_PNEC8</name>
<feature type="transmembrane region" description="Helical" evidence="6">
    <location>
        <begin position="180"/>
        <end position="207"/>
    </location>
</feature>
<dbReference type="Proteomes" id="UP000054454">
    <property type="component" value="Unassembled WGS sequence"/>
</dbReference>
<dbReference type="GO" id="GO:0031965">
    <property type="term" value="C:nuclear membrane"/>
    <property type="evidence" value="ECO:0007669"/>
    <property type="project" value="EnsemblFungi"/>
</dbReference>
<dbReference type="VEuPathDB" id="FungiDB:T552_02185"/>
<dbReference type="OrthoDB" id="5581259at2759"/>
<keyword evidence="4 6" id="KW-1133">Transmembrane helix</keyword>
<dbReference type="PANTHER" id="PTHR12703">
    <property type="entry name" value="TRANSMEMBRANE PROTEIN 33"/>
    <property type="match status" value="1"/>
</dbReference>
<dbReference type="GO" id="GO:0071763">
    <property type="term" value="P:nuclear membrane organization"/>
    <property type="evidence" value="ECO:0007669"/>
    <property type="project" value="EnsemblFungi"/>
</dbReference>
<dbReference type="GO" id="GO:0140480">
    <property type="term" value="P:mitotic spindle pole body insertion into the nuclear envelope"/>
    <property type="evidence" value="ECO:0007669"/>
    <property type="project" value="EnsemblFungi"/>
</dbReference>